<evidence type="ECO:0000313" key="2">
    <source>
        <dbReference type="EMBL" id="EDL78423.1"/>
    </source>
</evidence>
<evidence type="ECO:0000256" key="1">
    <source>
        <dbReference type="SAM" id="MobiDB-lite"/>
    </source>
</evidence>
<dbReference type="AlphaFoldDB" id="A6JNE3"/>
<dbReference type="EMBL" id="CH473993">
    <property type="protein sequence ID" value="EDL78423.1"/>
    <property type="molecule type" value="Genomic_DNA"/>
</dbReference>
<name>A6JNE3_RAT</name>
<accession>A6JNE3</accession>
<organism evidence="2 3">
    <name type="scientific">Rattus norvegicus</name>
    <name type="common">Rat</name>
    <dbReference type="NCBI Taxonomy" id="10116"/>
    <lineage>
        <taxon>Eukaryota</taxon>
        <taxon>Metazoa</taxon>
        <taxon>Chordata</taxon>
        <taxon>Craniata</taxon>
        <taxon>Vertebrata</taxon>
        <taxon>Euteleostomi</taxon>
        <taxon>Mammalia</taxon>
        <taxon>Eutheria</taxon>
        <taxon>Euarchontoglires</taxon>
        <taxon>Glires</taxon>
        <taxon>Rodentia</taxon>
        <taxon>Myomorpha</taxon>
        <taxon>Muroidea</taxon>
        <taxon>Muridae</taxon>
        <taxon>Murinae</taxon>
        <taxon>Rattus</taxon>
    </lineage>
</organism>
<reference evidence="2 3" key="1">
    <citation type="submission" date="2005-09" db="EMBL/GenBank/DDBJ databases">
        <authorList>
            <person name="Mural R.J."/>
            <person name="Li P.W."/>
            <person name="Adams M.D."/>
            <person name="Amanatides P.G."/>
            <person name="Baden-Tillson H."/>
            <person name="Barnstead M."/>
            <person name="Chin S.H."/>
            <person name="Dew I."/>
            <person name="Evans C.A."/>
            <person name="Ferriera S."/>
            <person name="Flanigan M."/>
            <person name="Fosler C."/>
            <person name="Glodek A."/>
            <person name="Gu Z."/>
            <person name="Holt R.A."/>
            <person name="Jennings D."/>
            <person name="Kraft C.L."/>
            <person name="Lu F."/>
            <person name="Nguyen T."/>
            <person name="Nusskern D.R."/>
            <person name="Pfannkoch C.M."/>
            <person name="Sitter C."/>
            <person name="Sutton G.G."/>
            <person name="Venter J.C."/>
            <person name="Wang Z."/>
            <person name="Woodage T."/>
            <person name="Zheng X.H."/>
            <person name="Zhong F."/>
        </authorList>
    </citation>
    <scope>NUCLEOTIDE SEQUENCE [LARGE SCALE GENOMIC DNA]</scope>
    <source>
        <strain>BN</strain>
        <strain evidence="3">Sprague-Dawley</strain>
    </source>
</reference>
<dbReference type="Proteomes" id="UP000234681">
    <property type="component" value="Chromosome 8"/>
</dbReference>
<proteinExistence type="predicted"/>
<feature type="compositionally biased region" description="Basic and acidic residues" evidence="1">
    <location>
        <begin position="1"/>
        <end position="10"/>
    </location>
</feature>
<evidence type="ECO:0000313" key="3">
    <source>
        <dbReference type="Proteomes" id="UP000234681"/>
    </source>
</evidence>
<sequence>MCCSEEKMAKQAEGGVSSRLLS</sequence>
<protein>
    <submittedName>
        <fullName evidence="2">RCG31873</fullName>
    </submittedName>
</protein>
<gene>
    <name evidence="2" type="ORF">rCG_31873</name>
</gene>
<feature type="region of interest" description="Disordered" evidence="1">
    <location>
        <begin position="1"/>
        <end position="22"/>
    </location>
</feature>